<dbReference type="EMBL" id="AJWK01035282">
    <property type="status" value="NOT_ANNOTATED_CDS"/>
    <property type="molecule type" value="Genomic_DNA"/>
</dbReference>
<keyword evidence="4" id="KW-0206">Cytoskeleton</keyword>
<sequence>MEGETILLERSTFSGLRGGGGSASSETTHEGSGVKRKHPHDEGFSEMPPTFFITLAKESPRGGICESDDDATFDSFHERETDVCRDTSDTDSDGTIAVLEYEVATDCSSSGNNLYSDESSSGTEHEVVIAAVTTWMTTDVDDSSSGSDFAIFADTEASEGSATDPELRRADYWECVKCKNKQNNPLYRYCERCYQIRKNHFPPRPKRRKKRSKRKKTKERHPGLRDRRFRSTSASEQEATTVVRKDGGKPKCQSHETNEVDGKGRIMERSLTMEAPTTKDYPTMGKDFINELASFDTTKMKDVNTQEKIIMPTAEDVQFEKREASLFQGIQSFDTAKLKHAETKEKNPLPDQEVIQQEKGVQQLISGIENFDQGKLKHTETCEKNTLPTKDVIDEEKKTA</sequence>
<proteinExistence type="inferred from homology"/>
<dbReference type="GO" id="GO:0005856">
    <property type="term" value="C:cytoskeleton"/>
    <property type="evidence" value="ECO:0007669"/>
    <property type="project" value="UniProtKB-SubCell"/>
</dbReference>
<keyword evidence="3" id="KW-0963">Cytoplasm</keyword>
<dbReference type="VEuPathDB" id="VectorBase:LLONM1_000561"/>
<evidence type="ECO:0000256" key="5">
    <source>
        <dbReference type="SAM" id="MobiDB-lite"/>
    </source>
</evidence>
<evidence type="ECO:0000256" key="4">
    <source>
        <dbReference type="ARBA" id="ARBA00023212"/>
    </source>
</evidence>
<dbReference type="EMBL" id="AJWK01035284">
    <property type="status" value="NOT_ANNOTATED_CDS"/>
    <property type="molecule type" value="Genomic_DNA"/>
</dbReference>
<feature type="compositionally biased region" description="Basic and acidic residues" evidence="5">
    <location>
        <begin position="27"/>
        <end position="43"/>
    </location>
</feature>
<evidence type="ECO:0000313" key="7">
    <source>
        <dbReference type="EnsemblMetazoa" id="LLOJ010023-PA"/>
    </source>
</evidence>
<feature type="region of interest" description="Disordered" evidence="5">
    <location>
        <begin position="200"/>
        <end position="258"/>
    </location>
</feature>
<dbReference type="EnsemblMetazoa" id="LLOJ010023-RA">
    <property type="protein sequence ID" value="LLOJ010023-PA"/>
    <property type="gene ID" value="LLOJ010023"/>
</dbReference>
<dbReference type="GO" id="GO:0007015">
    <property type="term" value="P:actin filament organization"/>
    <property type="evidence" value="ECO:0007669"/>
    <property type="project" value="InterPro"/>
</dbReference>
<dbReference type="GO" id="GO:0003785">
    <property type="term" value="F:actin monomer binding"/>
    <property type="evidence" value="ECO:0007669"/>
    <property type="project" value="InterPro"/>
</dbReference>
<dbReference type="FunFam" id="1.20.5.520:FF:000001">
    <property type="entry name" value="Thymosin beta"/>
    <property type="match status" value="2"/>
</dbReference>
<protein>
    <submittedName>
        <fullName evidence="6">Putative e3 ubiquitin-protein ligase mdm2</fullName>
    </submittedName>
</protein>
<dbReference type="EMBL" id="AJWK01035286">
    <property type="status" value="NOT_ANNOTATED_CDS"/>
    <property type="molecule type" value="Genomic_DNA"/>
</dbReference>
<dbReference type="SUPFAM" id="SSF90209">
    <property type="entry name" value="Ran binding protein zinc finger-like"/>
    <property type="match status" value="1"/>
</dbReference>
<feature type="compositionally biased region" description="Basic residues" evidence="5">
    <location>
        <begin position="200"/>
        <end position="219"/>
    </location>
</feature>
<evidence type="ECO:0000256" key="3">
    <source>
        <dbReference type="ARBA" id="ARBA00022490"/>
    </source>
</evidence>
<comment type="subcellular location">
    <subcellularLocation>
        <location evidence="1">Cytoplasm</location>
        <location evidence="1">Cytoskeleton</location>
    </subcellularLocation>
</comment>
<dbReference type="Gene3D" id="2.30.30.380">
    <property type="entry name" value="Zn-finger domain of Sec23/24"/>
    <property type="match status" value="1"/>
</dbReference>
<dbReference type="SMART" id="SM00152">
    <property type="entry name" value="THY"/>
    <property type="match status" value="3"/>
</dbReference>
<dbReference type="InterPro" id="IPR036443">
    <property type="entry name" value="Znf_RanBP2_sf"/>
</dbReference>
<keyword evidence="8" id="KW-1185">Reference proteome</keyword>
<reference evidence="8" key="1">
    <citation type="submission" date="2012-05" db="EMBL/GenBank/DDBJ databases">
        <title>Whole Genome Assembly of Lutzomyia longipalpis.</title>
        <authorList>
            <person name="Richards S."/>
            <person name="Qu C."/>
            <person name="Dillon R."/>
            <person name="Worley K."/>
            <person name="Scherer S."/>
            <person name="Batterton M."/>
            <person name="Taylor A."/>
            <person name="Hawes A."/>
            <person name="Hernandez B."/>
            <person name="Kovar C."/>
            <person name="Mandapat C."/>
            <person name="Pham C."/>
            <person name="Qu C."/>
            <person name="Jing C."/>
            <person name="Bess C."/>
            <person name="Bandaranaike D."/>
            <person name="Ngo D."/>
            <person name="Ongeri F."/>
            <person name="Arias F."/>
            <person name="Lara F."/>
            <person name="Weissenberger G."/>
            <person name="Kamau G."/>
            <person name="Han H."/>
            <person name="Shen H."/>
            <person name="Dinh H."/>
            <person name="Khalil I."/>
            <person name="Jones J."/>
            <person name="Shafer J."/>
            <person name="Jayaseelan J."/>
            <person name="Quiroz J."/>
            <person name="Blankenburg K."/>
            <person name="Nguyen L."/>
            <person name="Jackson L."/>
            <person name="Francisco L."/>
            <person name="Tang L.-Y."/>
            <person name="Pu L.-L."/>
            <person name="Perales L."/>
            <person name="Lorensuhewa L."/>
            <person name="Munidasa M."/>
            <person name="Coyle M."/>
            <person name="Taylor M."/>
            <person name="Puazo M."/>
            <person name="Firestine M."/>
            <person name="Scheel M."/>
            <person name="Javaid M."/>
            <person name="Wang M."/>
            <person name="Li M."/>
            <person name="Tabassum N."/>
            <person name="Saada N."/>
            <person name="Osuji N."/>
            <person name="Aqrawi P."/>
            <person name="Fu Q."/>
            <person name="Thornton R."/>
            <person name="Raj R."/>
            <person name="Goodspeed R."/>
            <person name="Mata R."/>
            <person name="Najjar R."/>
            <person name="Gubbala S."/>
            <person name="Lee S."/>
            <person name="Denson S."/>
            <person name="Patil S."/>
            <person name="Macmil S."/>
            <person name="Qi S."/>
            <person name="Matskevitch T."/>
            <person name="Palculict T."/>
            <person name="Mathew T."/>
            <person name="Vee V."/>
            <person name="Velamala V."/>
            <person name="Korchina V."/>
            <person name="Cai W."/>
            <person name="Liu W."/>
            <person name="Dai W."/>
            <person name="Zou X."/>
            <person name="Zhu Y."/>
            <person name="Zhang Y."/>
            <person name="Wu Y.-Q."/>
            <person name="Xin Y."/>
            <person name="Nazarath L."/>
            <person name="Kovar C."/>
            <person name="Han Y."/>
            <person name="Muzny D."/>
            <person name="Gibbs R."/>
        </authorList>
    </citation>
    <scope>NUCLEOTIDE SEQUENCE [LARGE SCALE GENOMIC DNA]</scope>
    <source>
        <strain evidence="8">Jacobina</strain>
    </source>
</reference>
<dbReference type="InterPro" id="IPR038386">
    <property type="entry name" value="Beta-thymosin_sf"/>
</dbReference>
<dbReference type="Gene3D" id="1.20.5.520">
    <property type="entry name" value="Single helix bin"/>
    <property type="match status" value="3"/>
</dbReference>
<dbReference type="VEuPathDB" id="VectorBase:LLOJ010023"/>
<dbReference type="InterPro" id="IPR001152">
    <property type="entry name" value="Beta-thymosin"/>
</dbReference>
<dbReference type="EMBL" id="AJWK01035283">
    <property type="status" value="NOT_ANNOTATED_CDS"/>
    <property type="molecule type" value="Genomic_DNA"/>
</dbReference>
<evidence type="ECO:0000256" key="1">
    <source>
        <dbReference type="ARBA" id="ARBA00004245"/>
    </source>
</evidence>
<evidence type="ECO:0000313" key="8">
    <source>
        <dbReference type="Proteomes" id="UP000092461"/>
    </source>
</evidence>
<dbReference type="PANTHER" id="PTHR20940:SF1">
    <property type="entry name" value="CIBOULOT, ISOFORM A"/>
    <property type="match status" value="1"/>
</dbReference>
<dbReference type="EMBL" id="AJWK01035287">
    <property type="status" value="NOT_ANNOTATED_CDS"/>
    <property type="molecule type" value="Genomic_DNA"/>
</dbReference>
<evidence type="ECO:0000256" key="2">
    <source>
        <dbReference type="ARBA" id="ARBA00009511"/>
    </source>
</evidence>
<dbReference type="EMBL" id="AJWK01035285">
    <property type="status" value="NOT_ANNOTATED_CDS"/>
    <property type="molecule type" value="Genomic_DNA"/>
</dbReference>
<reference evidence="6" key="2">
    <citation type="journal article" date="2020" name="BMC">
        <title>Leishmania infection induces a limited differential gene expression in the sand fly midgut.</title>
        <authorList>
            <person name="Coutinho-Abreu I.V."/>
            <person name="Serafim T.D."/>
            <person name="Meneses C."/>
            <person name="Kamhawi S."/>
            <person name="Oliveira F."/>
            <person name="Valenzuela J.G."/>
        </authorList>
    </citation>
    <scope>NUCLEOTIDE SEQUENCE</scope>
    <source>
        <strain evidence="6">Jacobina</strain>
        <tissue evidence="6">Midgut</tissue>
    </source>
</reference>
<reference evidence="7" key="3">
    <citation type="submission" date="2020-05" db="UniProtKB">
        <authorList>
            <consortium name="EnsemblMetazoa"/>
        </authorList>
    </citation>
    <scope>IDENTIFICATION</scope>
    <source>
        <strain evidence="7">Jacobina</strain>
    </source>
</reference>
<dbReference type="Proteomes" id="UP000092461">
    <property type="component" value="Unassembled WGS sequence"/>
</dbReference>
<feature type="compositionally biased region" description="Polar residues" evidence="5">
    <location>
        <begin position="231"/>
        <end position="240"/>
    </location>
</feature>
<feature type="compositionally biased region" description="Basic and acidic residues" evidence="5">
    <location>
        <begin position="243"/>
        <end position="258"/>
    </location>
</feature>
<dbReference type="AlphaFoldDB" id="A0A1B0CY25"/>
<dbReference type="EMBL" id="GITU01002667">
    <property type="protein sequence ID" value="MBC1171370.1"/>
    <property type="molecule type" value="Transcribed_RNA"/>
</dbReference>
<dbReference type="EMBL" id="AJWK01035281">
    <property type="status" value="NOT_ANNOTATED_CDS"/>
    <property type="molecule type" value="Genomic_DNA"/>
</dbReference>
<organism evidence="7 8">
    <name type="scientific">Lutzomyia longipalpis</name>
    <name type="common">Sand fly</name>
    <dbReference type="NCBI Taxonomy" id="7200"/>
    <lineage>
        <taxon>Eukaryota</taxon>
        <taxon>Metazoa</taxon>
        <taxon>Ecdysozoa</taxon>
        <taxon>Arthropoda</taxon>
        <taxon>Hexapoda</taxon>
        <taxon>Insecta</taxon>
        <taxon>Pterygota</taxon>
        <taxon>Neoptera</taxon>
        <taxon>Endopterygota</taxon>
        <taxon>Diptera</taxon>
        <taxon>Nematocera</taxon>
        <taxon>Psychodoidea</taxon>
        <taxon>Psychodidae</taxon>
        <taxon>Lutzomyia</taxon>
        <taxon>Lutzomyia</taxon>
    </lineage>
</organism>
<dbReference type="Pfam" id="PF01290">
    <property type="entry name" value="Thymosin"/>
    <property type="match status" value="3"/>
</dbReference>
<accession>A0A1B0CY25</accession>
<comment type="similarity">
    <text evidence="2">Belongs to the thymosin beta family.</text>
</comment>
<name>A0A1B0CY25_LUTLO</name>
<dbReference type="GO" id="GO:0005829">
    <property type="term" value="C:cytosol"/>
    <property type="evidence" value="ECO:0007669"/>
    <property type="project" value="TreeGrafter"/>
</dbReference>
<dbReference type="EMBL" id="AJWK01035288">
    <property type="status" value="NOT_ANNOTATED_CDS"/>
    <property type="molecule type" value="Genomic_DNA"/>
</dbReference>
<feature type="region of interest" description="Disordered" evidence="5">
    <location>
        <begin position="1"/>
        <end position="47"/>
    </location>
</feature>
<evidence type="ECO:0000313" key="6">
    <source>
        <dbReference type="EMBL" id="MBC1171370.1"/>
    </source>
</evidence>
<dbReference type="PANTHER" id="PTHR20940">
    <property type="entry name" value="TETRA THYMOSIN"/>
    <property type="match status" value="1"/>
</dbReference>